<dbReference type="FunFam" id="3.40.50.300:FF:000196">
    <property type="entry name" value="Cell division control 3"/>
    <property type="match status" value="1"/>
</dbReference>
<comment type="caution">
    <text evidence="6">The sequence shown here is derived from an EMBL/GenBank/DDBJ whole genome shotgun (WGS) entry which is preliminary data.</text>
</comment>
<organism evidence="6 7">
    <name type="scientific">Cordyceps confragosa</name>
    <name type="common">Lecanicillium lecanii</name>
    <dbReference type="NCBI Taxonomy" id="2714763"/>
    <lineage>
        <taxon>Eukaryota</taxon>
        <taxon>Fungi</taxon>
        <taxon>Dikarya</taxon>
        <taxon>Ascomycota</taxon>
        <taxon>Pezizomycotina</taxon>
        <taxon>Sordariomycetes</taxon>
        <taxon>Hypocreomycetidae</taxon>
        <taxon>Hypocreales</taxon>
        <taxon>Cordycipitaceae</taxon>
        <taxon>Akanthomyces</taxon>
    </lineage>
</organism>
<reference evidence="6 7" key="1">
    <citation type="submission" date="2016-03" db="EMBL/GenBank/DDBJ databases">
        <title>Fine-scale spatial genetic structure of a fungal parasite of coffee scale insects.</title>
        <authorList>
            <person name="Jackson D."/>
            <person name="Zemenick K.A."/>
            <person name="Malloure B."/>
            <person name="Quandt C.A."/>
            <person name="James T.Y."/>
        </authorList>
    </citation>
    <scope>NUCLEOTIDE SEQUENCE [LARGE SCALE GENOMIC DNA]</scope>
    <source>
        <strain evidence="6 7">UM487</strain>
    </source>
</reference>
<dbReference type="GO" id="GO:0005938">
    <property type="term" value="C:cell cortex"/>
    <property type="evidence" value="ECO:0007669"/>
    <property type="project" value="UniProtKB-ARBA"/>
</dbReference>
<dbReference type="PROSITE" id="PS51719">
    <property type="entry name" value="G_SEPTIN"/>
    <property type="match status" value="1"/>
</dbReference>
<evidence type="ECO:0000313" key="7">
    <source>
        <dbReference type="Proteomes" id="UP000243081"/>
    </source>
</evidence>
<gene>
    <name evidence="6" type="ORF">LLEC1_04847</name>
</gene>
<feature type="compositionally biased region" description="Polar residues" evidence="4">
    <location>
        <begin position="33"/>
        <end position="43"/>
    </location>
</feature>
<dbReference type="Pfam" id="PF00735">
    <property type="entry name" value="Septin"/>
    <property type="match status" value="1"/>
</dbReference>
<feature type="region of interest" description="Disordered" evidence="4">
    <location>
        <begin position="32"/>
        <end position="63"/>
    </location>
</feature>
<keyword evidence="2 3" id="KW-0342">GTP-binding</keyword>
<feature type="compositionally biased region" description="Basic and acidic residues" evidence="4">
    <location>
        <begin position="542"/>
        <end position="593"/>
    </location>
</feature>
<accession>A0A179I3T3</accession>
<protein>
    <recommendedName>
        <fullName evidence="5">Septin-type G domain-containing protein</fullName>
    </recommendedName>
</protein>
<dbReference type="CDD" id="cd01850">
    <property type="entry name" value="CDC_Septin"/>
    <property type="match status" value="1"/>
</dbReference>
<dbReference type="GO" id="GO:0032156">
    <property type="term" value="C:septin cytoskeleton"/>
    <property type="evidence" value="ECO:0007669"/>
    <property type="project" value="UniProtKB-ARBA"/>
</dbReference>
<dbReference type="PANTHER" id="PTHR18884">
    <property type="entry name" value="SEPTIN"/>
    <property type="match status" value="1"/>
</dbReference>
<dbReference type="InterPro" id="IPR016491">
    <property type="entry name" value="Septin"/>
</dbReference>
<dbReference type="InterPro" id="IPR027417">
    <property type="entry name" value="P-loop_NTPase"/>
</dbReference>
<dbReference type="GO" id="GO:0005525">
    <property type="term" value="F:GTP binding"/>
    <property type="evidence" value="ECO:0007669"/>
    <property type="project" value="UniProtKB-KW"/>
</dbReference>
<dbReference type="SUPFAM" id="SSF52540">
    <property type="entry name" value="P-loop containing nucleoside triphosphate hydrolases"/>
    <property type="match status" value="1"/>
</dbReference>
<feature type="region of interest" description="Disordered" evidence="4">
    <location>
        <begin position="541"/>
        <end position="599"/>
    </location>
</feature>
<dbReference type="Gene3D" id="3.40.50.300">
    <property type="entry name" value="P-loop containing nucleotide triphosphate hydrolases"/>
    <property type="match status" value="1"/>
</dbReference>
<evidence type="ECO:0000259" key="5">
    <source>
        <dbReference type="PROSITE" id="PS51719"/>
    </source>
</evidence>
<keyword evidence="7" id="KW-1185">Reference proteome</keyword>
<evidence type="ECO:0000256" key="1">
    <source>
        <dbReference type="ARBA" id="ARBA00022741"/>
    </source>
</evidence>
<keyword evidence="1 3" id="KW-0547">Nucleotide-binding</keyword>
<dbReference type="AlphaFoldDB" id="A0A179I3T3"/>
<dbReference type="OMA" id="RSNPMGS"/>
<sequence>MPFTLVNQTKYRARSVQLDQASLAAAKIDLGSPRTQQLQTKRMSSLPAASQRSSSGPPAAPLPNAALAYRSMLDVDGPSKLEPCRTMPSEEAFFGSSGSTKFGSDGGNSDVTEIACPTFTPKHQASTLISYFAAASCTLGLTSFAATNGSASPPSMAPAFPANGKLDIPTDFGKVASPSNPVSVDVPTTAPVQDNRNIVRRKLTGYVGFANLPNQWHRKSVRKGFNFNVMVVGESGLGKSTLVNTLFNSNLYPPKERKGPSLEIIPKTVTIQSISADIEEAGVRLRLTVVDTPGFGDFVNNDESWRPITDNIEQRYDAYLDAENKVNRMNIVDNRIHACVFFIQPTGHSLKPLDIEVMRRLHTKVNLIPVIAKSDTLTDEEIASFKARILSDIKHHGIQIFEGPRYELDDEETIAENNEIMSKVPFAVVGATNEIKTPDGRAVRGRQYPWGIIEVDNEEHCDFVKLRQMLIRTHMEELKEHTNNTLYENYRTDKLIAMGVSQDPSVFKEVNPAVKQEEERALHEQKLAKMEAEMKMVFQQKVQEKESKLKQSEEELYARHREMKEQLDRQRVELEDKKQRVESGRPLEKEGKRKGFSLR</sequence>
<feature type="domain" description="Septin-type G" evidence="5">
    <location>
        <begin position="223"/>
        <end position="497"/>
    </location>
</feature>
<dbReference type="EMBL" id="LUKN01003832">
    <property type="protein sequence ID" value="OAQ96874.1"/>
    <property type="molecule type" value="Genomic_DNA"/>
</dbReference>
<evidence type="ECO:0000256" key="2">
    <source>
        <dbReference type="ARBA" id="ARBA00023134"/>
    </source>
</evidence>
<name>A0A179I3T3_CORDF</name>
<dbReference type="OrthoDB" id="416553at2759"/>
<dbReference type="InterPro" id="IPR030379">
    <property type="entry name" value="G_SEPTIN_dom"/>
</dbReference>
<evidence type="ECO:0000256" key="4">
    <source>
        <dbReference type="SAM" id="MobiDB-lite"/>
    </source>
</evidence>
<evidence type="ECO:0000313" key="6">
    <source>
        <dbReference type="EMBL" id="OAQ96874.1"/>
    </source>
</evidence>
<evidence type="ECO:0000256" key="3">
    <source>
        <dbReference type="RuleBase" id="RU004560"/>
    </source>
</evidence>
<proteinExistence type="inferred from homology"/>
<comment type="similarity">
    <text evidence="3">Belongs to the TRAFAC class TrmE-Era-EngA-EngB-Septin-like GTPase superfamily. Septin GTPase family.</text>
</comment>
<dbReference type="Proteomes" id="UP000243081">
    <property type="component" value="Unassembled WGS sequence"/>
</dbReference>
<feature type="compositionally biased region" description="Low complexity" evidence="4">
    <location>
        <begin position="44"/>
        <end position="63"/>
    </location>
</feature>